<sequence>MHHTVTRGVCGGRGQCGFPGDLLDQIHPSSPRVSFYSSCLLAYIVKIRVGRTSFGIHLPGTGVSNPRPAGWMRPRSAMNVAQPKIINLLKTLRYFSDFLVTRLHSSQA</sequence>
<accession>A0A8D2LV16</accession>
<keyword evidence="2" id="KW-1185">Reference proteome</keyword>
<reference evidence="1" key="2">
    <citation type="submission" date="2025-09" db="UniProtKB">
        <authorList>
            <consortium name="Ensembl"/>
        </authorList>
    </citation>
    <scope>IDENTIFICATION</scope>
</reference>
<dbReference type="AlphaFoldDB" id="A0A8D2LV16"/>
<dbReference type="Proteomes" id="UP000694545">
    <property type="component" value="Unplaced"/>
</dbReference>
<evidence type="ECO:0000313" key="2">
    <source>
        <dbReference type="Proteomes" id="UP000694545"/>
    </source>
</evidence>
<reference evidence="1" key="1">
    <citation type="submission" date="2025-08" db="UniProtKB">
        <authorList>
            <consortium name="Ensembl"/>
        </authorList>
    </citation>
    <scope>IDENTIFICATION</scope>
</reference>
<proteinExistence type="predicted"/>
<name>A0A8D2LV16_VARKO</name>
<protein>
    <submittedName>
        <fullName evidence="1">Uncharacterized protein</fullName>
    </submittedName>
</protein>
<organism evidence="1 2">
    <name type="scientific">Varanus komodoensis</name>
    <name type="common">Komodo dragon</name>
    <dbReference type="NCBI Taxonomy" id="61221"/>
    <lineage>
        <taxon>Eukaryota</taxon>
        <taxon>Metazoa</taxon>
        <taxon>Chordata</taxon>
        <taxon>Craniata</taxon>
        <taxon>Vertebrata</taxon>
        <taxon>Euteleostomi</taxon>
        <taxon>Lepidosauria</taxon>
        <taxon>Squamata</taxon>
        <taxon>Bifurcata</taxon>
        <taxon>Unidentata</taxon>
        <taxon>Episquamata</taxon>
        <taxon>Toxicofera</taxon>
        <taxon>Anguimorpha</taxon>
        <taxon>Paleoanguimorpha</taxon>
        <taxon>Varanoidea</taxon>
        <taxon>Varanidae</taxon>
        <taxon>Varanus</taxon>
    </lineage>
</organism>
<dbReference type="Ensembl" id="ENSVKKT00000028051.1">
    <property type="protein sequence ID" value="ENSVKKP00000027383.1"/>
    <property type="gene ID" value="ENSVKKG00000017814.1"/>
</dbReference>
<evidence type="ECO:0000313" key="1">
    <source>
        <dbReference type="Ensembl" id="ENSVKKP00000027383.1"/>
    </source>
</evidence>